<dbReference type="GO" id="GO:0016020">
    <property type="term" value="C:membrane"/>
    <property type="evidence" value="ECO:0007669"/>
    <property type="project" value="UniProtKB-SubCell"/>
</dbReference>
<dbReference type="Pfam" id="PF00001">
    <property type="entry name" value="7tm_1"/>
    <property type="match status" value="1"/>
</dbReference>
<keyword evidence="5 8" id="KW-0472">Membrane</keyword>
<sequence length="331" mass="37316">MNNGTFSPAAGVVAANFTHNVSAAIEKIWLTYTAPLNGWLAFTIIIWIGGSLFNLAILLTVLFNRQRSSSKVLIAHQLLLDLLQCALSMPADIFSTLYLRPFSSPGCAVMRVPFVWIECTAHWTALATTVNRFVAILFPQFYKRVSGPAGIFWFSAVPWLIGFLLSLPYQTGYGGYFMSNPPWYRCVLISSDKFSINNILYFGFVTPMALLALLYLALSLRMTVFAPNRGNRVSYSVPVDGMKQRLQKRYAVAKMLFLSSMLYVVFYLPNPVISWAAPQLLNGTPMPRMWLRTVYCLGFFINPVVFYCMNAGYRRDLQNMLGKLTSHFTSC</sequence>
<organism evidence="10 11">
    <name type="scientific">Hypsibius exemplaris</name>
    <name type="common">Freshwater tardigrade</name>
    <dbReference type="NCBI Taxonomy" id="2072580"/>
    <lineage>
        <taxon>Eukaryota</taxon>
        <taxon>Metazoa</taxon>
        <taxon>Ecdysozoa</taxon>
        <taxon>Tardigrada</taxon>
        <taxon>Eutardigrada</taxon>
        <taxon>Parachela</taxon>
        <taxon>Hypsibioidea</taxon>
        <taxon>Hypsibiidae</taxon>
        <taxon>Hypsibius</taxon>
    </lineage>
</organism>
<evidence type="ECO:0000259" key="9">
    <source>
        <dbReference type="PROSITE" id="PS50262"/>
    </source>
</evidence>
<feature type="transmembrane region" description="Helical" evidence="8">
    <location>
        <begin position="289"/>
        <end position="313"/>
    </location>
</feature>
<keyword evidence="2 8" id="KW-0812">Transmembrane</keyword>
<feature type="transmembrane region" description="Helical" evidence="8">
    <location>
        <begin position="39"/>
        <end position="62"/>
    </location>
</feature>
<evidence type="ECO:0000256" key="5">
    <source>
        <dbReference type="ARBA" id="ARBA00023136"/>
    </source>
</evidence>
<dbReference type="PANTHER" id="PTHR24243">
    <property type="entry name" value="G-PROTEIN COUPLED RECEPTOR"/>
    <property type="match status" value="1"/>
</dbReference>
<evidence type="ECO:0000256" key="8">
    <source>
        <dbReference type="SAM" id="Phobius"/>
    </source>
</evidence>
<dbReference type="InterPro" id="IPR000276">
    <property type="entry name" value="GPCR_Rhodpsn"/>
</dbReference>
<keyword evidence="3 8" id="KW-1133">Transmembrane helix</keyword>
<proteinExistence type="predicted"/>
<feature type="transmembrane region" description="Helical" evidence="8">
    <location>
        <begin position="199"/>
        <end position="218"/>
    </location>
</feature>
<dbReference type="Proteomes" id="UP000192578">
    <property type="component" value="Unassembled WGS sequence"/>
</dbReference>
<feature type="transmembrane region" description="Helical" evidence="8">
    <location>
        <begin position="150"/>
        <end position="169"/>
    </location>
</feature>
<feature type="domain" description="G-protein coupled receptors family 1 profile" evidence="9">
    <location>
        <begin position="53"/>
        <end position="306"/>
    </location>
</feature>
<name>A0A9X6NDH4_HYPEX</name>
<dbReference type="SUPFAM" id="SSF81321">
    <property type="entry name" value="Family A G protein-coupled receptor-like"/>
    <property type="match status" value="1"/>
</dbReference>
<evidence type="ECO:0000256" key="3">
    <source>
        <dbReference type="ARBA" id="ARBA00022989"/>
    </source>
</evidence>
<keyword evidence="7" id="KW-0807">Transducer</keyword>
<dbReference type="CDD" id="cd00637">
    <property type="entry name" value="7tm_classA_rhodopsin-like"/>
    <property type="match status" value="1"/>
</dbReference>
<evidence type="ECO:0000313" key="11">
    <source>
        <dbReference type="Proteomes" id="UP000192578"/>
    </source>
</evidence>
<accession>A0A9X6NDH4</accession>
<dbReference type="AlphaFoldDB" id="A0A9X6NDH4"/>
<comment type="subcellular location">
    <subcellularLocation>
        <location evidence="1">Membrane</location>
        <topology evidence="1">Multi-pass membrane protein</topology>
    </subcellularLocation>
</comment>
<evidence type="ECO:0000256" key="6">
    <source>
        <dbReference type="ARBA" id="ARBA00023170"/>
    </source>
</evidence>
<dbReference type="PANTHER" id="PTHR24243:SF208">
    <property type="entry name" value="PYROKININ-1 RECEPTOR"/>
    <property type="match status" value="1"/>
</dbReference>
<protein>
    <recommendedName>
        <fullName evidence="9">G-protein coupled receptors family 1 profile domain-containing protein</fullName>
    </recommendedName>
</protein>
<keyword evidence="4" id="KW-0297">G-protein coupled receptor</keyword>
<evidence type="ECO:0000256" key="2">
    <source>
        <dbReference type="ARBA" id="ARBA00022692"/>
    </source>
</evidence>
<comment type="caution">
    <text evidence="10">The sequence shown here is derived from an EMBL/GenBank/DDBJ whole genome shotgun (WGS) entry which is preliminary data.</text>
</comment>
<dbReference type="GO" id="GO:0004930">
    <property type="term" value="F:G protein-coupled receptor activity"/>
    <property type="evidence" value="ECO:0007669"/>
    <property type="project" value="UniProtKB-KW"/>
</dbReference>
<gene>
    <name evidence="10" type="ORF">BV898_15210</name>
</gene>
<keyword evidence="6" id="KW-0675">Receptor</keyword>
<evidence type="ECO:0000313" key="10">
    <source>
        <dbReference type="EMBL" id="OWA50701.1"/>
    </source>
</evidence>
<evidence type="ECO:0000256" key="1">
    <source>
        <dbReference type="ARBA" id="ARBA00004141"/>
    </source>
</evidence>
<dbReference type="PROSITE" id="PS50262">
    <property type="entry name" value="G_PROTEIN_RECEP_F1_2"/>
    <property type="match status" value="1"/>
</dbReference>
<feature type="transmembrane region" description="Helical" evidence="8">
    <location>
        <begin position="251"/>
        <end position="269"/>
    </location>
</feature>
<dbReference type="EMBL" id="MTYJ01000200">
    <property type="protein sequence ID" value="OWA50701.1"/>
    <property type="molecule type" value="Genomic_DNA"/>
</dbReference>
<dbReference type="InterPro" id="IPR017452">
    <property type="entry name" value="GPCR_Rhodpsn_7TM"/>
</dbReference>
<evidence type="ECO:0000256" key="4">
    <source>
        <dbReference type="ARBA" id="ARBA00023040"/>
    </source>
</evidence>
<reference evidence="11" key="1">
    <citation type="submission" date="2017-01" db="EMBL/GenBank/DDBJ databases">
        <title>Comparative genomics of anhydrobiosis in the tardigrade Hypsibius dujardini.</title>
        <authorList>
            <person name="Yoshida Y."/>
            <person name="Koutsovoulos G."/>
            <person name="Laetsch D."/>
            <person name="Stevens L."/>
            <person name="Kumar S."/>
            <person name="Horikawa D."/>
            <person name="Ishino K."/>
            <person name="Komine S."/>
            <person name="Tomita M."/>
            <person name="Blaxter M."/>
            <person name="Arakawa K."/>
        </authorList>
    </citation>
    <scope>NUCLEOTIDE SEQUENCE [LARGE SCALE GENOMIC DNA]</scope>
    <source>
        <strain evidence="11">Z151</strain>
    </source>
</reference>
<evidence type="ECO:0000256" key="7">
    <source>
        <dbReference type="ARBA" id="ARBA00023224"/>
    </source>
</evidence>
<keyword evidence="11" id="KW-1185">Reference proteome</keyword>
<dbReference type="Gene3D" id="1.20.1070.10">
    <property type="entry name" value="Rhodopsin 7-helix transmembrane proteins"/>
    <property type="match status" value="1"/>
</dbReference>